<dbReference type="InterPro" id="IPR052500">
    <property type="entry name" value="Chloro/Mito_RNA_Process"/>
</dbReference>
<feature type="repeat" description="PPR" evidence="2">
    <location>
        <begin position="745"/>
        <end position="779"/>
    </location>
</feature>
<dbReference type="Pfam" id="PF17177">
    <property type="entry name" value="PPR_long"/>
    <property type="match status" value="1"/>
</dbReference>
<dbReference type="Pfam" id="PF01535">
    <property type="entry name" value="PPR"/>
    <property type="match status" value="1"/>
</dbReference>
<reference evidence="6 7" key="1">
    <citation type="submission" date="2024-02" db="EMBL/GenBank/DDBJ databases">
        <authorList>
            <consortium name="ELIXIR-Norway"/>
            <consortium name="Elixir Norway"/>
        </authorList>
    </citation>
    <scope>NUCLEOTIDE SEQUENCE [LARGE SCALE GENOMIC DNA]</scope>
</reference>
<evidence type="ECO:0000256" key="1">
    <source>
        <dbReference type="ARBA" id="ARBA00022737"/>
    </source>
</evidence>
<feature type="repeat" description="PPR" evidence="2">
    <location>
        <begin position="781"/>
        <end position="815"/>
    </location>
</feature>
<feature type="compositionally biased region" description="Polar residues" evidence="3">
    <location>
        <begin position="254"/>
        <end position="265"/>
    </location>
</feature>
<dbReference type="Gene3D" id="3.10.28.10">
    <property type="entry name" value="Homing endonucleases"/>
    <property type="match status" value="2"/>
</dbReference>
<dbReference type="NCBIfam" id="TIGR00756">
    <property type="entry name" value="PPR"/>
    <property type="match status" value="3"/>
</dbReference>
<feature type="region of interest" description="Disordered" evidence="3">
    <location>
        <begin position="1126"/>
        <end position="1158"/>
    </location>
</feature>
<feature type="compositionally biased region" description="Basic and acidic residues" evidence="3">
    <location>
        <begin position="196"/>
        <end position="209"/>
    </location>
</feature>
<dbReference type="Pfam" id="PF13041">
    <property type="entry name" value="PPR_2"/>
    <property type="match status" value="1"/>
</dbReference>
<evidence type="ECO:0000259" key="4">
    <source>
        <dbReference type="Pfam" id="PF03161"/>
    </source>
</evidence>
<dbReference type="EMBL" id="OZ020097">
    <property type="protein sequence ID" value="CAK9268435.1"/>
    <property type="molecule type" value="Genomic_DNA"/>
</dbReference>
<feature type="compositionally biased region" description="Low complexity" evidence="3">
    <location>
        <begin position="68"/>
        <end position="77"/>
    </location>
</feature>
<feature type="compositionally biased region" description="Basic and acidic residues" evidence="3">
    <location>
        <begin position="1135"/>
        <end position="1158"/>
    </location>
</feature>
<sequence>MGQQAMVGAWEALREVGVEGEAAEGLEEAVVAEEASVSFGGDQRGRAPAGRSGESNFRDSRDSFRPPGSRFSESSFGDSRDRRFSNSGDAFSEGQDRTPSSRFGETNSRGSRDSFRNSRESFGDQGGRAPSSRFGESNFGEERDSFRSSRESFSDRGGRAPSSRFGERDFRDSRDSFRSSRESFSDRGGRAPSSRFGEKDFRDSRDSFRNSRVSQDSYSESSSSHSRYNNRDGDSYGTSSSILDRKGDDDHYNKSAQGWGNSRGSYQPAPENGRGRRETYRGGRGGRGGRGLPGHRSVKRAEGEEKWQFMVRKKKVRQPRVGPSAGKAENFGDDNDDDNNDNDEVDSEEEDSEEEGLDAPAVDDGEPEDAKFVPSNEVWRRKKIGWLCKELPGLKPAGIVTILNSQRPWITAVDTKQIIDHLLRTDQVLRAHRVLKWMMQQPWYENDFDLNTKLANILGRKGKLTRMREMFDTIIQNGRPPVAATYTILIGAYIEDGTAESLDEAYAIFNQMAQLGAHEQPPQLACSLFEAFCDRQGGANLRHLHQADPLFENMLKHRGKWGSRISPETWTRMYLSLIHLHGVHGNGPRVEGLIEEMRTSGLEVPPNVYTSVIRVCSKDGNVERAEQVFEELLRSGHKPEWRAYVALIQTYGMAGMPAKALQTFKDMEAAEMRINFTIYEAVIEALAKAGEKESAEALLEKALVEFAPHLQASYNALMEMYEDKDLLGEIEIRFHEMKEKGCRPNHQSYNLLVDSYIKRGLLDKAEGVYNEMREEGGIRPNVKTYSLMIEAFSKAERQEKVKEVYTSLTARKFELPAHLKPLVTEAVGPKKVAYEEKSRPRKLVQEQREMLVGVLLGGARLESHDNDRTYEFHFGLNSDTHVGPIMINHLHKTFADWAQQEPRVEIVEDPSEASKQDHLVQFATVSHGSFRFYAHQYRPEGQPVIPRLVHRWLTPRSLAYWYMYGGSKCEATGAIILNASHYTPKELELVAKALKARTIDCERKKQRSGYIVRFRGQSAMWLWKLMEPHILEELRELLKPEDRDLRGVQDDKHNNGDISDIVNTRHVNKGAESADPISSDLSVSVEDNSLNKEEKDSVVLQEEYLGSHVSEANDDWEGLGEAVLREKNGSSVSRHPRDSKVSQKVEMKDYETMRSSHF</sequence>
<feature type="domain" description="Homing endonuclease LAGLIDADG" evidence="4">
    <location>
        <begin position="848"/>
        <end position="1021"/>
    </location>
</feature>
<dbReference type="InterPro" id="IPR002885">
    <property type="entry name" value="PPR_rpt"/>
</dbReference>
<feature type="compositionally biased region" description="Acidic residues" evidence="3">
    <location>
        <begin position="331"/>
        <end position="367"/>
    </location>
</feature>
<dbReference type="InterPro" id="IPR011990">
    <property type="entry name" value="TPR-like_helical_dom_sf"/>
</dbReference>
<evidence type="ECO:0000256" key="3">
    <source>
        <dbReference type="SAM" id="MobiDB-lite"/>
    </source>
</evidence>
<feature type="compositionally biased region" description="Basic and acidic residues" evidence="3">
    <location>
        <begin position="140"/>
        <end position="158"/>
    </location>
</feature>
<protein>
    <recommendedName>
        <fullName evidence="8">Homing endonuclease LAGLIDADG domain-containing protein</fullName>
    </recommendedName>
</protein>
<dbReference type="Proteomes" id="UP001497444">
    <property type="component" value="Chromosome 2"/>
</dbReference>
<evidence type="ECO:0000259" key="5">
    <source>
        <dbReference type="Pfam" id="PF17177"/>
    </source>
</evidence>
<accession>A0ABP0WSK7</accession>
<dbReference type="PANTHER" id="PTHR47539:SF1">
    <property type="entry name" value="PENTATRICOPEPTIDE REPEAT-CONTAINING PROTEIN OTP51, CHLOROPLASTIC"/>
    <property type="match status" value="1"/>
</dbReference>
<feature type="compositionally biased region" description="Gly residues" evidence="3">
    <location>
        <begin position="282"/>
        <end position="292"/>
    </location>
</feature>
<keyword evidence="7" id="KW-1185">Reference proteome</keyword>
<dbReference type="InterPro" id="IPR027434">
    <property type="entry name" value="Homing_endonucl"/>
</dbReference>
<evidence type="ECO:0000256" key="2">
    <source>
        <dbReference type="PROSITE-ProRule" id="PRU00708"/>
    </source>
</evidence>
<evidence type="ECO:0000313" key="7">
    <source>
        <dbReference type="Proteomes" id="UP001497444"/>
    </source>
</evidence>
<dbReference type="Gene3D" id="1.25.40.10">
    <property type="entry name" value="Tetratricopeptide repeat domain"/>
    <property type="match status" value="3"/>
</dbReference>
<dbReference type="InterPro" id="IPR033443">
    <property type="entry name" value="PROP1-like_PPR_dom"/>
</dbReference>
<organism evidence="6 7">
    <name type="scientific">Sphagnum jensenii</name>
    <dbReference type="NCBI Taxonomy" id="128206"/>
    <lineage>
        <taxon>Eukaryota</taxon>
        <taxon>Viridiplantae</taxon>
        <taxon>Streptophyta</taxon>
        <taxon>Embryophyta</taxon>
        <taxon>Bryophyta</taxon>
        <taxon>Sphagnophytina</taxon>
        <taxon>Sphagnopsida</taxon>
        <taxon>Sphagnales</taxon>
        <taxon>Sphagnaceae</taxon>
        <taxon>Sphagnum</taxon>
    </lineage>
</organism>
<feature type="compositionally biased region" description="Basic and acidic residues" evidence="3">
    <location>
        <begin position="110"/>
        <end position="122"/>
    </location>
</feature>
<gene>
    <name evidence="6" type="ORF">CSSPJE1EN1_LOCUS13913</name>
</gene>
<dbReference type="SUPFAM" id="SSF55608">
    <property type="entry name" value="Homing endonucleases"/>
    <property type="match status" value="1"/>
</dbReference>
<keyword evidence="1" id="KW-0677">Repeat</keyword>
<feature type="compositionally biased region" description="Basic and acidic residues" evidence="3">
    <location>
        <begin position="165"/>
        <end position="189"/>
    </location>
</feature>
<dbReference type="InterPro" id="IPR004860">
    <property type="entry name" value="LAGLIDADG_dom"/>
</dbReference>
<dbReference type="PROSITE" id="PS51375">
    <property type="entry name" value="PPR"/>
    <property type="match status" value="4"/>
</dbReference>
<feature type="compositionally biased region" description="Basic and acidic residues" evidence="3">
    <location>
        <begin position="243"/>
        <end position="253"/>
    </location>
</feature>
<dbReference type="Pfam" id="PF03161">
    <property type="entry name" value="LAGLIDADG_2"/>
    <property type="match status" value="1"/>
</dbReference>
<evidence type="ECO:0000313" key="6">
    <source>
        <dbReference type="EMBL" id="CAK9268435.1"/>
    </source>
</evidence>
<feature type="compositionally biased region" description="Polar residues" evidence="3">
    <location>
        <begin position="97"/>
        <end position="109"/>
    </location>
</feature>
<evidence type="ECO:0008006" key="8">
    <source>
        <dbReference type="Google" id="ProtNLM"/>
    </source>
</evidence>
<proteinExistence type="predicted"/>
<feature type="compositionally biased region" description="Low complexity" evidence="3">
    <location>
        <begin position="210"/>
        <end position="226"/>
    </location>
</feature>
<feature type="region of interest" description="Disordered" evidence="3">
    <location>
        <begin position="34"/>
        <end position="371"/>
    </location>
</feature>
<feature type="domain" description="PROP1-like PPR" evidence="5">
    <location>
        <begin position="594"/>
        <end position="703"/>
    </location>
</feature>
<dbReference type="PANTHER" id="PTHR47539">
    <property type="entry name" value="PENTATRICOPEPTIDE REPEAT-CONTAINING PROTEIN OTP51, CHLOROPLASTIC"/>
    <property type="match status" value="1"/>
</dbReference>
<feature type="repeat" description="PPR" evidence="2">
    <location>
        <begin position="710"/>
        <end position="744"/>
    </location>
</feature>
<feature type="repeat" description="PPR" evidence="2">
    <location>
        <begin position="605"/>
        <end position="639"/>
    </location>
</feature>
<name>A0ABP0WSK7_9BRYO</name>